<feature type="compositionally biased region" description="Basic residues" evidence="1">
    <location>
        <begin position="1"/>
        <end position="12"/>
    </location>
</feature>
<evidence type="ECO:0000256" key="1">
    <source>
        <dbReference type="SAM" id="MobiDB-lite"/>
    </source>
</evidence>
<organism evidence="2">
    <name type="scientific">uncultured Acetobacteraceae bacterium</name>
    <dbReference type="NCBI Taxonomy" id="169975"/>
    <lineage>
        <taxon>Bacteria</taxon>
        <taxon>Pseudomonadati</taxon>
        <taxon>Pseudomonadota</taxon>
        <taxon>Alphaproteobacteria</taxon>
        <taxon>Acetobacterales</taxon>
        <taxon>Acetobacteraceae</taxon>
        <taxon>environmental samples</taxon>
    </lineage>
</organism>
<sequence length="57" mass="6609">EESGHRRTGPHHRPGEAPRNWRGGDRNALREAGARRYLSRPGRPRRLARPFWTARGL</sequence>
<dbReference type="EMBL" id="CADCTL010000189">
    <property type="protein sequence ID" value="CAA9263567.1"/>
    <property type="molecule type" value="Genomic_DNA"/>
</dbReference>
<feature type="non-terminal residue" evidence="2">
    <location>
        <position position="1"/>
    </location>
</feature>
<name>A0A6J4IYA9_9PROT</name>
<proteinExistence type="predicted"/>
<accession>A0A6J4IYA9</accession>
<evidence type="ECO:0000313" key="2">
    <source>
        <dbReference type="EMBL" id="CAA9263567.1"/>
    </source>
</evidence>
<dbReference type="AlphaFoldDB" id="A0A6J4IYA9"/>
<feature type="non-terminal residue" evidence="2">
    <location>
        <position position="57"/>
    </location>
</feature>
<reference evidence="2" key="1">
    <citation type="submission" date="2020-02" db="EMBL/GenBank/DDBJ databases">
        <authorList>
            <person name="Meier V. D."/>
        </authorList>
    </citation>
    <scope>NUCLEOTIDE SEQUENCE</scope>
    <source>
        <strain evidence="2">AVDCRST_MAG04</strain>
    </source>
</reference>
<gene>
    <name evidence="2" type="ORF">AVDCRST_MAG04-2741</name>
</gene>
<feature type="compositionally biased region" description="Basic and acidic residues" evidence="1">
    <location>
        <begin position="22"/>
        <end position="34"/>
    </location>
</feature>
<protein>
    <submittedName>
        <fullName evidence="2">Uncharacterized protein</fullName>
    </submittedName>
</protein>
<feature type="region of interest" description="Disordered" evidence="1">
    <location>
        <begin position="1"/>
        <end position="57"/>
    </location>
</feature>